<reference evidence="2" key="1">
    <citation type="journal article" date="2021" name="Nat. Commun.">
        <title>Genetic determinants of endophytism in the Arabidopsis root mycobiome.</title>
        <authorList>
            <person name="Mesny F."/>
            <person name="Miyauchi S."/>
            <person name="Thiergart T."/>
            <person name="Pickel B."/>
            <person name="Atanasova L."/>
            <person name="Karlsson M."/>
            <person name="Huettel B."/>
            <person name="Barry K.W."/>
            <person name="Haridas S."/>
            <person name="Chen C."/>
            <person name="Bauer D."/>
            <person name="Andreopoulos W."/>
            <person name="Pangilinan J."/>
            <person name="LaButti K."/>
            <person name="Riley R."/>
            <person name="Lipzen A."/>
            <person name="Clum A."/>
            <person name="Drula E."/>
            <person name="Henrissat B."/>
            <person name="Kohler A."/>
            <person name="Grigoriev I.V."/>
            <person name="Martin F.M."/>
            <person name="Hacquard S."/>
        </authorList>
    </citation>
    <scope>NUCLEOTIDE SEQUENCE</scope>
    <source>
        <strain evidence="2">FSSC 5 MPI-SDFR-AT-0091</strain>
    </source>
</reference>
<protein>
    <submittedName>
        <fullName evidence="2">Uncharacterized protein</fullName>
    </submittedName>
</protein>
<evidence type="ECO:0000313" key="2">
    <source>
        <dbReference type="EMBL" id="KAH7266182.1"/>
    </source>
</evidence>
<comment type="caution">
    <text evidence="2">The sequence shown here is derived from an EMBL/GenBank/DDBJ whole genome shotgun (WGS) entry which is preliminary data.</text>
</comment>
<gene>
    <name evidence="2" type="ORF">B0J15DRAFT_240226</name>
</gene>
<name>A0A9P9I095_FUSSL</name>
<accession>A0A9P9I095</accession>
<dbReference type="EMBL" id="JAGTJS010000006">
    <property type="protein sequence ID" value="KAH7266182.1"/>
    <property type="molecule type" value="Genomic_DNA"/>
</dbReference>
<dbReference type="AlphaFoldDB" id="A0A9P9I095"/>
<evidence type="ECO:0000256" key="1">
    <source>
        <dbReference type="SAM" id="Phobius"/>
    </source>
</evidence>
<keyword evidence="1" id="KW-0812">Transmembrane</keyword>
<feature type="transmembrane region" description="Helical" evidence="1">
    <location>
        <begin position="115"/>
        <end position="138"/>
    </location>
</feature>
<keyword evidence="1" id="KW-0472">Membrane</keyword>
<dbReference type="Proteomes" id="UP000736672">
    <property type="component" value="Unassembled WGS sequence"/>
</dbReference>
<evidence type="ECO:0000313" key="3">
    <source>
        <dbReference type="Proteomes" id="UP000736672"/>
    </source>
</evidence>
<keyword evidence="1" id="KW-1133">Transmembrane helix</keyword>
<organism evidence="2 3">
    <name type="scientific">Fusarium solani</name>
    <name type="common">Filamentous fungus</name>
    <dbReference type="NCBI Taxonomy" id="169388"/>
    <lineage>
        <taxon>Eukaryota</taxon>
        <taxon>Fungi</taxon>
        <taxon>Dikarya</taxon>
        <taxon>Ascomycota</taxon>
        <taxon>Pezizomycotina</taxon>
        <taxon>Sordariomycetes</taxon>
        <taxon>Hypocreomycetidae</taxon>
        <taxon>Hypocreales</taxon>
        <taxon>Nectriaceae</taxon>
        <taxon>Fusarium</taxon>
        <taxon>Fusarium solani species complex</taxon>
    </lineage>
</organism>
<sequence>MRCKGRAAAGGPTIYALQARASVELRVGSGEFCTGPGPSSSTLEAAWVRYINHKRARTCRKPRLDKRVKTFSLLPHRTHITTNLFNILHRPFLRIPRKILTGRRSLFLCSSCQKVHLSACAIALHLILFTSIIAALALEYSSSWRSLLEISAPRPRLPFSASAAFSEWAQYWAVVLARPVGRDSTVIETLSASSLTVTAPSFPRDARIASRLHTSSAPSELFLIKIAGGLLVPRLPQKSPSPSSVTTHQPLANLLPLSDLGGC</sequence>
<proteinExistence type="predicted"/>
<keyword evidence="3" id="KW-1185">Reference proteome</keyword>